<sequence length="25" mass="2410">MIEGGIPPPAPPPPPVLEMTGSGAP</sequence>
<keyword evidence="3" id="KW-1185">Reference proteome</keyword>
<dbReference type="Proteomes" id="UP000663873">
    <property type="component" value="Unassembled WGS sequence"/>
</dbReference>
<protein>
    <submittedName>
        <fullName evidence="2">Uncharacterized protein</fullName>
    </submittedName>
</protein>
<evidence type="ECO:0000313" key="3">
    <source>
        <dbReference type="Proteomes" id="UP000663873"/>
    </source>
</evidence>
<feature type="compositionally biased region" description="Pro residues" evidence="1">
    <location>
        <begin position="1"/>
        <end position="16"/>
    </location>
</feature>
<evidence type="ECO:0000313" key="2">
    <source>
        <dbReference type="EMBL" id="CAF4976309.1"/>
    </source>
</evidence>
<feature type="non-terminal residue" evidence="2">
    <location>
        <position position="25"/>
    </location>
</feature>
<name>A0A821ZDU8_9BILA</name>
<comment type="caution">
    <text evidence="2">The sequence shown here is derived from an EMBL/GenBank/DDBJ whole genome shotgun (WGS) entry which is preliminary data.</text>
</comment>
<accession>A0A821ZDU8</accession>
<organism evidence="2 3">
    <name type="scientific">Rotaria socialis</name>
    <dbReference type="NCBI Taxonomy" id="392032"/>
    <lineage>
        <taxon>Eukaryota</taxon>
        <taxon>Metazoa</taxon>
        <taxon>Spiralia</taxon>
        <taxon>Gnathifera</taxon>
        <taxon>Rotifera</taxon>
        <taxon>Eurotatoria</taxon>
        <taxon>Bdelloidea</taxon>
        <taxon>Philodinida</taxon>
        <taxon>Philodinidae</taxon>
        <taxon>Rotaria</taxon>
    </lineage>
</organism>
<proteinExistence type="predicted"/>
<gene>
    <name evidence="2" type="ORF">UJA718_LOCUS49052</name>
</gene>
<evidence type="ECO:0000256" key="1">
    <source>
        <dbReference type="SAM" id="MobiDB-lite"/>
    </source>
</evidence>
<dbReference type="EMBL" id="CAJOBP010101081">
    <property type="protein sequence ID" value="CAF4976309.1"/>
    <property type="molecule type" value="Genomic_DNA"/>
</dbReference>
<reference evidence="2" key="1">
    <citation type="submission" date="2021-02" db="EMBL/GenBank/DDBJ databases">
        <authorList>
            <person name="Nowell W R."/>
        </authorList>
    </citation>
    <scope>NUCLEOTIDE SEQUENCE</scope>
</reference>
<dbReference type="AlphaFoldDB" id="A0A821ZDU8"/>
<feature type="region of interest" description="Disordered" evidence="1">
    <location>
        <begin position="1"/>
        <end position="25"/>
    </location>
</feature>